<dbReference type="Proteomes" id="UP000230750">
    <property type="component" value="Unassembled WGS sequence"/>
</dbReference>
<comment type="caution">
    <text evidence="2">The sequence shown here is derived from an EMBL/GenBank/DDBJ whole genome shotgun (WGS) entry which is preliminary data.</text>
</comment>
<name>A0A2G8L8B0_STIJA</name>
<dbReference type="GO" id="GO:0030036">
    <property type="term" value="P:actin cytoskeleton organization"/>
    <property type="evidence" value="ECO:0007669"/>
    <property type="project" value="TreeGrafter"/>
</dbReference>
<dbReference type="GO" id="GO:0005096">
    <property type="term" value="F:GTPase activator activity"/>
    <property type="evidence" value="ECO:0007669"/>
    <property type="project" value="TreeGrafter"/>
</dbReference>
<dbReference type="Gene3D" id="1.10.555.10">
    <property type="entry name" value="Rho GTPase activation protein"/>
    <property type="match status" value="1"/>
</dbReference>
<evidence type="ECO:0000313" key="2">
    <source>
        <dbReference type="EMBL" id="PIK56499.1"/>
    </source>
</evidence>
<dbReference type="PROSITE" id="PS50238">
    <property type="entry name" value="RHOGAP"/>
    <property type="match status" value="1"/>
</dbReference>
<protein>
    <submittedName>
        <fullName evidence="2">Putative rho GTPase-activating protein 7</fullName>
    </submittedName>
</protein>
<dbReference type="SUPFAM" id="SSF48350">
    <property type="entry name" value="GTPase activation domain, GAP"/>
    <property type="match status" value="1"/>
</dbReference>
<sequence>MRYLRKMAAEAVGIFRKPGVRSRILQLKRQNESEPDNISYDGMMAYDVADMLKQYFRELPEPLMTAKLSETFINIFTSQMPKELRIPCIQAAIMLMPDENREVLQSLLLLTNRCQLAGESGDRKIFLS</sequence>
<reference evidence="2 3" key="1">
    <citation type="journal article" date="2017" name="PLoS Biol.">
        <title>The sea cucumber genome provides insights into morphological evolution and visceral regeneration.</title>
        <authorList>
            <person name="Zhang X."/>
            <person name="Sun L."/>
            <person name="Yuan J."/>
            <person name="Sun Y."/>
            <person name="Gao Y."/>
            <person name="Zhang L."/>
            <person name="Li S."/>
            <person name="Dai H."/>
            <person name="Hamel J.F."/>
            <person name="Liu C."/>
            <person name="Yu Y."/>
            <person name="Liu S."/>
            <person name="Lin W."/>
            <person name="Guo K."/>
            <person name="Jin S."/>
            <person name="Xu P."/>
            <person name="Storey K.B."/>
            <person name="Huan P."/>
            <person name="Zhang T."/>
            <person name="Zhou Y."/>
            <person name="Zhang J."/>
            <person name="Lin C."/>
            <person name="Li X."/>
            <person name="Xing L."/>
            <person name="Huo D."/>
            <person name="Sun M."/>
            <person name="Wang L."/>
            <person name="Mercier A."/>
            <person name="Li F."/>
            <person name="Yang H."/>
            <person name="Xiang J."/>
        </authorList>
    </citation>
    <scope>NUCLEOTIDE SEQUENCE [LARGE SCALE GENOMIC DNA]</scope>
    <source>
        <strain evidence="2">Shaxun</strain>
        <tissue evidence="2">Muscle</tissue>
    </source>
</reference>
<feature type="domain" description="Rho-GAP" evidence="1">
    <location>
        <begin position="1"/>
        <end position="128"/>
    </location>
</feature>
<evidence type="ECO:0000313" key="3">
    <source>
        <dbReference type="Proteomes" id="UP000230750"/>
    </source>
</evidence>
<dbReference type="EMBL" id="MRZV01000173">
    <property type="protein sequence ID" value="PIK56499.1"/>
    <property type="molecule type" value="Genomic_DNA"/>
</dbReference>
<dbReference type="GO" id="GO:0007165">
    <property type="term" value="P:signal transduction"/>
    <property type="evidence" value="ECO:0007669"/>
    <property type="project" value="InterPro"/>
</dbReference>
<gene>
    <name evidence="2" type="ORF">BSL78_06568</name>
</gene>
<dbReference type="InterPro" id="IPR000198">
    <property type="entry name" value="RhoGAP_dom"/>
</dbReference>
<dbReference type="Pfam" id="PF00620">
    <property type="entry name" value="RhoGAP"/>
    <property type="match status" value="1"/>
</dbReference>
<organism evidence="2 3">
    <name type="scientific">Stichopus japonicus</name>
    <name type="common">Sea cucumber</name>
    <dbReference type="NCBI Taxonomy" id="307972"/>
    <lineage>
        <taxon>Eukaryota</taxon>
        <taxon>Metazoa</taxon>
        <taxon>Echinodermata</taxon>
        <taxon>Eleutherozoa</taxon>
        <taxon>Echinozoa</taxon>
        <taxon>Holothuroidea</taxon>
        <taxon>Aspidochirotacea</taxon>
        <taxon>Aspidochirotida</taxon>
        <taxon>Stichopodidae</taxon>
        <taxon>Apostichopus</taxon>
    </lineage>
</organism>
<dbReference type="STRING" id="307972.A0A2G8L8B0"/>
<dbReference type="SMART" id="SM00324">
    <property type="entry name" value="RhoGAP"/>
    <property type="match status" value="1"/>
</dbReference>
<dbReference type="OrthoDB" id="10003330at2759"/>
<dbReference type="PANTHER" id="PTHR12659:SF7">
    <property type="entry name" value="CROSSVEINLESS C, ISOFORM C"/>
    <property type="match status" value="1"/>
</dbReference>
<dbReference type="GO" id="GO:0035023">
    <property type="term" value="P:regulation of Rho protein signal transduction"/>
    <property type="evidence" value="ECO:0007669"/>
    <property type="project" value="TreeGrafter"/>
</dbReference>
<keyword evidence="3" id="KW-1185">Reference proteome</keyword>
<dbReference type="AlphaFoldDB" id="A0A2G8L8B0"/>
<proteinExistence type="predicted"/>
<accession>A0A2G8L8B0</accession>
<dbReference type="PANTHER" id="PTHR12659">
    <property type="entry name" value="RHO-TYPE GTPASE ACTIVATING PROTEIN"/>
    <property type="match status" value="1"/>
</dbReference>
<evidence type="ECO:0000259" key="1">
    <source>
        <dbReference type="PROSITE" id="PS50238"/>
    </source>
</evidence>
<dbReference type="InterPro" id="IPR008936">
    <property type="entry name" value="Rho_GTPase_activation_prot"/>
</dbReference>